<feature type="domain" description="Histidine kinase" evidence="12">
    <location>
        <begin position="228"/>
        <end position="437"/>
    </location>
</feature>
<dbReference type="InterPro" id="IPR004358">
    <property type="entry name" value="Sig_transdc_His_kin-like_C"/>
</dbReference>
<comment type="catalytic activity">
    <reaction evidence="1">
        <text>ATP + protein L-histidine = ADP + protein N-phospho-L-histidine.</text>
        <dbReference type="EC" id="2.7.13.3"/>
    </reaction>
</comment>
<dbReference type="CDD" id="cd00075">
    <property type="entry name" value="HATPase"/>
    <property type="match status" value="1"/>
</dbReference>
<keyword evidence="10 11" id="KW-0472">Membrane</keyword>
<evidence type="ECO:0000313" key="14">
    <source>
        <dbReference type="Proteomes" id="UP000249091"/>
    </source>
</evidence>
<keyword evidence="4" id="KW-0597">Phosphoprotein</keyword>
<dbReference type="PRINTS" id="PR00344">
    <property type="entry name" value="BCTRLSENSOR"/>
</dbReference>
<keyword evidence="5 13" id="KW-0808">Transferase</keyword>
<dbReference type="STRING" id="1219011.GCA_001895045_02886"/>
<evidence type="ECO:0000256" key="4">
    <source>
        <dbReference type="ARBA" id="ARBA00022553"/>
    </source>
</evidence>
<keyword evidence="14" id="KW-1185">Reference proteome</keyword>
<evidence type="ECO:0000259" key="12">
    <source>
        <dbReference type="PROSITE" id="PS50109"/>
    </source>
</evidence>
<dbReference type="EMBL" id="LS483468">
    <property type="protein sequence ID" value="SQI30880.1"/>
    <property type="molecule type" value="Genomic_DNA"/>
</dbReference>
<dbReference type="GO" id="GO:0005886">
    <property type="term" value="C:plasma membrane"/>
    <property type="evidence" value="ECO:0007669"/>
    <property type="project" value="UniProtKB-SubCell"/>
</dbReference>
<accession>A0A2X4UDA8</accession>
<dbReference type="GO" id="GO:0000155">
    <property type="term" value="F:phosphorelay sensor kinase activity"/>
    <property type="evidence" value="ECO:0007669"/>
    <property type="project" value="InterPro"/>
</dbReference>
<dbReference type="SUPFAM" id="SSF55874">
    <property type="entry name" value="ATPase domain of HSP90 chaperone/DNA topoisomerase II/histidine kinase"/>
    <property type="match status" value="1"/>
</dbReference>
<evidence type="ECO:0000256" key="7">
    <source>
        <dbReference type="ARBA" id="ARBA00022777"/>
    </source>
</evidence>
<keyword evidence="7 13" id="KW-0418">Kinase</keyword>
<dbReference type="KEGG" id="rcr:NCTC10994_01793"/>
<keyword evidence="9" id="KW-0902">Two-component regulatory system</keyword>
<dbReference type="Pfam" id="PF02518">
    <property type="entry name" value="HATPase_c"/>
    <property type="match status" value="1"/>
</dbReference>
<gene>
    <name evidence="13" type="primary">prrB</name>
    <name evidence="13" type="ORF">NCTC10994_01793</name>
</gene>
<evidence type="ECO:0000256" key="8">
    <source>
        <dbReference type="ARBA" id="ARBA00022989"/>
    </source>
</evidence>
<feature type="transmembrane region" description="Helical" evidence="11">
    <location>
        <begin position="12"/>
        <end position="34"/>
    </location>
</feature>
<dbReference type="InterPro" id="IPR050428">
    <property type="entry name" value="TCS_sensor_his_kinase"/>
</dbReference>
<evidence type="ECO:0000256" key="2">
    <source>
        <dbReference type="ARBA" id="ARBA00004236"/>
    </source>
</evidence>
<sequence>MPRSFSLRARVAIATALGTTIVVGILGVIVALAISHNNLAQLDRRLDLAADVLAANAAAAELFLPVFGDGGAFAMTIRAEPDGALRASTPTELPVLEPGAQTVTVDGIEYRAYTTPIESNRGLMSVAVLLAEAQDVTTDQHRQVLIAGVVAVAAATGLGWLLGGGAVSPLVDLTRRIVARDRDLSPRPSGVREADELASAVGTMLDDVARARADTDAALATARDFAAAAAHEMRTPLTAMRTDVEVLSTHDLGADDRSEILADLARTQARLEATLNDLERLARGDLSTDRDFVDVDLVEICDTAAADAMRRYPGLDVDVRGNAGQVLRGLPAGLRLLVDNAITNAVRHGGASLVRITVATNDESTSLIVDDDGAGIPAAERSAVFERFRRGSNARQTGSGLGLTLVAQQAALHGGDAYLDESPLGGARLVIRLPRTRRREP</sequence>
<keyword evidence="8 11" id="KW-1133">Transmembrane helix</keyword>
<evidence type="ECO:0000256" key="6">
    <source>
        <dbReference type="ARBA" id="ARBA00022692"/>
    </source>
</evidence>
<proteinExistence type="predicted"/>
<name>A0A2X4UDA8_9NOCA</name>
<dbReference type="EC" id="2.7.13.3" evidence="3"/>
<evidence type="ECO:0000256" key="5">
    <source>
        <dbReference type="ARBA" id="ARBA00022679"/>
    </source>
</evidence>
<dbReference type="InterPro" id="IPR005467">
    <property type="entry name" value="His_kinase_dom"/>
</dbReference>
<keyword evidence="6 11" id="KW-0812">Transmembrane</keyword>
<dbReference type="CDD" id="cd00082">
    <property type="entry name" value="HisKA"/>
    <property type="match status" value="1"/>
</dbReference>
<dbReference type="Gene3D" id="3.30.565.10">
    <property type="entry name" value="Histidine kinase-like ATPase, C-terminal domain"/>
    <property type="match status" value="1"/>
</dbReference>
<dbReference type="InterPro" id="IPR003661">
    <property type="entry name" value="HisK_dim/P_dom"/>
</dbReference>
<dbReference type="InterPro" id="IPR036890">
    <property type="entry name" value="HATPase_C_sf"/>
</dbReference>
<evidence type="ECO:0000256" key="1">
    <source>
        <dbReference type="ARBA" id="ARBA00000085"/>
    </source>
</evidence>
<evidence type="ECO:0000256" key="11">
    <source>
        <dbReference type="SAM" id="Phobius"/>
    </source>
</evidence>
<dbReference type="Gene3D" id="1.10.287.130">
    <property type="match status" value="1"/>
</dbReference>
<dbReference type="PANTHER" id="PTHR45436:SF5">
    <property type="entry name" value="SENSOR HISTIDINE KINASE TRCS"/>
    <property type="match status" value="1"/>
</dbReference>
<evidence type="ECO:0000313" key="13">
    <source>
        <dbReference type="EMBL" id="SQI30880.1"/>
    </source>
</evidence>
<dbReference type="PROSITE" id="PS50109">
    <property type="entry name" value="HIS_KIN"/>
    <property type="match status" value="1"/>
</dbReference>
<evidence type="ECO:0000256" key="3">
    <source>
        <dbReference type="ARBA" id="ARBA00012438"/>
    </source>
</evidence>
<evidence type="ECO:0000256" key="10">
    <source>
        <dbReference type="ARBA" id="ARBA00023136"/>
    </source>
</evidence>
<dbReference type="SMART" id="SM00387">
    <property type="entry name" value="HATPase_c"/>
    <property type="match status" value="1"/>
</dbReference>
<dbReference type="RefSeq" id="WP_072701703.1">
    <property type="nucleotide sequence ID" value="NZ_JAFBBL010000001.1"/>
</dbReference>
<dbReference type="SMART" id="SM00388">
    <property type="entry name" value="HisKA"/>
    <property type="match status" value="1"/>
</dbReference>
<dbReference type="Proteomes" id="UP000249091">
    <property type="component" value="Chromosome 1"/>
</dbReference>
<dbReference type="Pfam" id="PF00512">
    <property type="entry name" value="HisKA"/>
    <property type="match status" value="1"/>
</dbReference>
<reference evidence="13 14" key="1">
    <citation type="submission" date="2018-06" db="EMBL/GenBank/DDBJ databases">
        <authorList>
            <consortium name="Pathogen Informatics"/>
            <person name="Doyle S."/>
        </authorList>
    </citation>
    <scope>NUCLEOTIDE SEQUENCE [LARGE SCALE GENOMIC DNA]</scope>
    <source>
        <strain evidence="13 14">NCTC10994</strain>
    </source>
</reference>
<evidence type="ECO:0000256" key="9">
    <source>
        <dbReference type="ARBA" id="ARBA00023012"/>
    </source>
</evidence>
<dbReference type="InterPro" id="IPR003594">
    <property type="entry name" value="HATPase_dom"/>
</dbReference>
<dbReference type="SUPFAM" id="SSF47384">
    <property type="entry name" value="Homodimeric domain of signal transducing histidine kinase"/>
    <property type="match status" value="1"/>
</dbReference>
<organism evidence="13 14">
    <name type="scientific">Rhodococcus coprophilus</name>
    <dbReference type="NCBI Taxonomy" id="38310"/>
    <lineage>
        <taxon>Bacteria</taxon>
        <taxon>Bacillati</taxon>
        <taxon>Actinomycetota</taxon>
        <taxon>Actinomycetes</taxon>
        <taxon>Mycobacteriales</taxon>
        <taxon>Nocardiaceae</taxon>
        <taxon>Rhodococcus</taxon>
    </lineage>
</organism>
<comment type="subcellular location">
    <subcellularLocation>
        <location evidence="2">Cell membrane</location>
    </subcellularLocation>
</comment>
<dbReference type="AlphaFoldDB" id="A0A2X4UDA8"/>
<dbReference type="InterPro" id="IPR036097">
    <property type="entry name" value="HisK_dim/P_sf"/>
</dbReference>
<dbReference type="PANTHER" id="PTHR45436">
    <property type="entry name" value="SENSOR HISTIDINE KINASE YKOH"/>
    <property type="match status" value="1"/>
</dbReference>
<protein>
    <recommendedName>
        <fullName evidence="3">histidine kinase</fullName>
        <ecNumber evidence="3">2.7.13.3</ecNumber>
    </recommendedName>
</protein>